<gene>
    <name evidence="2" type="ORF">F2Q68_00007999</name>
</gene>
<protein>
    <submittedName>
        <fullName evidence="2">Uncharacterized protein</fullName>
    </submittedName>
</protein>
<feature type="region of interest" description="Disordered" evidence="1">
    <location>
        <begin position="146"/>
        <end position="197"/>
    </location>
</feature>
<reference evidence="2" key="1">
    <citation type="submission" date="2019-12" db="EMBL/GenBank/DDBJ databases">
        <title>Genome sequencing and annotation of Brassica cretica.</title>
        <authorList>
            <person name="Studholme D.J."/>
            <person name="Sarris P.F."/>
        </authorList>
    </citation>
    <scope>NUCLEOTIDE SEQUENCE</scope>
    <source>
        <strain evidence="2">PFS-001/15</strain>
        <tissue evidence="2">Leaf</tissue>
    </source>
</reference>
<accession>A0A8S9KP44</accession>
<feature type="region of interest" description="Disordered" evidence="1">
    <location>
        <begin position="360"/>
        <end position="384"/>
    </location>
</feature>
<dbReference type="EMBL" id="QGKW02000717">
    <property type="protein sequence ID" value="KAF2597050.1"/>
    <property type="molecule type" value="Genomic_DNA"/>
</dbReference>
<feature type="region of interest" description="Disordered" evidence="1">
    <location>
        <begin position="25"/>
        <end position="44"/>
    </location>
</feature>
<dbReference type="AlphaFoldDB" id="A0A8S9KP44"/>
<name>A0A8S9KP44_BRACR</name>
<proteinExistence type="predicted"/>
<feature type="compositionally biased region" description="Basic and acidic residues" evidence="1">
    <location>
        <begin position="439"/>
        <end position="458"/>
    </location>
</feature>
<feature type="compositionally biased region" description="Basic and acidic residues" evidence="1">
    <location>
        <begin position="34"/>
        <end position="44"/>
    </location>
</feature>
<evidence type="ECO:0000313" key="3">
    <source>
        <dbReference type="Proteomes" id="UP000712281"/>
    </source>
</evidence>
<organism evidence="2 3">
    <name type="scientific">Brassica cretica</name>
    <name type="common">Mustard</name>
    <dbReference type="NCBI Taxonomy" id="69181"/>
    <lineage>
        <taxon>Eukaryota</taxon>
        <taxon>Viridiplantae</taxon>
        <taxon>Streptophyta</taxon>
        <taxon>Embryophyta</taxon>
        <taxon>Tracheophyta</taxon>
        <taxon>Spermatophyta</taxon>
        <taxon>Magnoliopsida</taxon>
        <taxon>eudicotyledons</taxon>
        <taxon>Gunneridae</taxon>
        <taxon>Pentapetalae</taxon>
        <taxon>rosids</taxon>
        <taxon>malvids</taxon>
        <taxon>Brassicales</taxon>
        <taxon>Brassicaceae</taxon>
        <taxon>Brassiceae</taxon>
        <taxon>Brassica</taxon>
    </lineage>
</organism>
<feature type="region of interest" description="Disordered" evidence="1">
    <location>
        <begin position="411"/>
        <end position="466"/>
    </location>
</feature>
<feature type="compositionally biased region" description="Basic residues" evidence="1">
    <location>
        <begin position="371"/>
        <end position="380"/>
    </location>
</feature>
<dbReference type="Proteomes" id="UP000712281">
    <property type="component" value="Unassembled WGS sequence"/>
</dbReference>
<evidence type="ECO:0000256" key="1">
    <source>
        <dbReference type="SAM" id="MobiDB-lite"/>
    </source>
</evidence>
<comment type="caution">
    <text evidence="2">The sequence shown here is derived from an EMBL/GenBank/DDBJ whole genome shotgun (WGS) entry which is preliminary data.</text>
</comment>
<evidence type="ECO:0000313" key="2">
    <source>
        <dbReference type="EMBL" id="KAF2597050.1"/>
    </source>
</evidence>
<sequence>MTFLQHEVFRETSHQRNIISKTLEAGRELSTTGSKHDGIEARRENSKLGENPNFVMQPDIWEEWWRPACVLDMRPAMWSTRCRRACVRSHAKRHTGGHQAESDWLLYSINTPRPLLISTHPDLSTAITVSPFSAAHRRLIRRRLLSSLATPDSMKKKKPKKTSGPKSSPKIAPSGKASPTRSEVPDPPSSSSMAASDAPFSSLVDSVAQQSLGLVDLTLPPLDSVTMESPSVDAPSTKTVIATTVADPSSHGTIHLELETISQPDYVPTDKTSPLEVMISANAALNSSQVPDVASADAKIESLSSQQAVIMLTTQVSAPELESGRKSSQSEAQQHQLAELRVLSNPENNLVDTNHVLAACPSKPKQGLPGRKTRRGRSKEKKSWAPVEVQNPALMGAQKILDAPDTAKVAGSAHAEQTHLSARSDYTAGASSNVISKSSKSEMILHSKLGTERDKARGEASSTPDYLRSQVRKGVFGFGS</sequence>